<evidence type="ECO:0000313" key="1">
    <source>
        <dbReference type="EMBL" id="PNX75616.1"/>
    </source>
</evidence>
<protein>
    <submittedName>
        <fullName evidence="1">Uncharacterized protein</fullName>
    </submittedName>
</protein>
<accession>A0A2K3LAR9</accession>
<dbReference type="EMBL" id="ASHM01029317">
    <property type="protein sequence ID" value="PNX75616.1"/>
    <property type="molecule type" value="Genomic_DNA"/>
</dbReference>
<dbReference type="AlphaFoldDB" id="A0A2K3LAR9"/>
<reference evidence="1 2" key="1">
    <citation type="journal article" date="2014" name="Am. J. Bot.">
        <title>Genome assembly and annotation for red clover (Trifolium pratense; Fabaceae).</title>
        <authorList>
            <person name="Istvanek J."/>
            <person name="Jaros M."/>
            <person name="Krenek A."/>
            <person name="Repkova J."/>
        </authorList>
    </citation>
    <scope>NUCLEOTIDE SEQUENCE [LARGE SCALE GENOMIC DNA]</scope>
    <source>
        <strain evidence="2">cv. Tatra</strain>
        <tissue evidence="1">Young leaves</tissue>
    </source>
</reference>
<reference evidence="1 2" key="2">
    <citation type="journal article" date="2017" name="Front. Plant Sci.">
        <title>Gene Classification and Mining of Molecular Markers Useful in Red Clover (Trifolium pratense) Breeding.</title>
        <authorList>
            <person name="Istvanek J."/>
            <person name="Dluhosova J."/>
            <person name="Dluhos P."/>
            <person name="Patkova L."/>
            <person name="Nedelnik J."/>
            <person name="Repkova J."/>
        </authorList>
    </citation>
    <scope>NUCLEOTIDE SEQUENCE [LARGE SCALE GENOMIC DNA]</scope>
    <source>
        <strain evidence="2">cv. Tatra</strain>
        <tissue evidence="1">Young leaves</tissue>
    </source>
</reference>
<gene>
    <name evidence="1" type="ORF">L195_g031555</name>
</gene>
<organism evidence="1 2">
    <name type="scientific">Trifolium pratense</name>
    <name type="common">Red clover</name>
    <dbReference type="NCBI Taxonomy" id="57577"/>
    <lineage>
        <taxon>Eukaryota</taxon>
        <taxon>Viridiplantae</taxon>
        <taxon>Streptophyta</taxon>
        <taxon>Embryophyta</taxon>
        <taxon>Tracheophyta</taxon>
        <taxon>Spermatophyta</taxon>
        <taxon>Magnoliopsida</taxon>
        <taxon>eudicotyledons</taxon>
        <taxon>Gunneridae</taxon>
        <taxon>Pentapetalae</taxon>
        <taxon>rosids</taxon>
        <taxon>fabids</taxon>
        <taxon>Fabales</taxon>
        <taxon>Fabaceae</taxon>
        <taxon>Papilionoideae</taxon>
        <taxon>50 kb inversion clade</taxon>
        <taxon>NPAAA clade</taxon>
        <taxon>Hologalegina</taxon>
        <taxon>IRL clade</taxon>
        <taxon>Trifolieae</taxon>
        <taxon>Trifolium</taxon>
    </lineage>
</organism>
<proteinExistence type="predicted"/>
<name>A0A2K3LAR9_TRIPR</name>
<comment type="caution">
    <text evidence="1">The sequence shown here is derived from an EMBL/GenBank/DDBJ whole genome shotgun (WGS) entry which is preliminary data.</text>
</comment>
<evidence type="ECO:0000313" key="2">
    <source>
        <dbReference type="Proteomes" id="UP000236291"/>
    </source>
</evidence>
<sequence length="211" mass="23784">MSGKFSSKKPAVIDEDALYYLEGVNVINSGKPWTQDDEAALVYAVDECRLQNTPADQVFKRLKLDVPMGSLLASMTEEEIARKYNNLVKRGKCLPLDSPEADSTEADSTEAATTVRRDVTPIAKPPVGQRSARSRRFIVNQNLDVGKATKGPKQWNPDEDDALIDVVKQYKFEYMTVTEVFYGDGDKDCYPRGYGDEYGYFFKLRVWGWGL</sequence>
<dbReference type="Proteomes" id="UP000236291">
    <property type="component" value="Unassembled WGS sequence"/>
</dbReference>